<evidence type="ECO:0000259" key="1">
    <source>
        <dbReference type="Pfam" id="PF20700"/>
    </source>
</evidence>
<dbReference type="Pfam" id="PF20700">
    <property type="entry name" value="Mutator"/>
    <property type="match status" value="1"/>
</dbReference>
<sequence length="139" mass="15304">MCNLKLSLKNCKKSEDKNEFDLNENVVSAFMSIGVGHAGLEQVSASREIPSMSDHLYAKCHARVCELWETAKEKCMEEAAKEEFDLAVRDGNVNSDGVPMITVVADGCWSKRSFKKNYNALSGAAVIIGYRTKSPLHGC</sequence>
<gene>
    <name evidence="2" type="ORF">JYU34_022545</name>
</gene>
<name>A0ABQ7PQ23_PLUXY</name>
<keyword evidence="3" id="KW-1185">Reference proteome</keyword>
<protein>
    <recommendedName>
        <fullName evidence="1">Mutator-like transposase domain-containing protein</fullName>
    </recommendedName>
</protein>
<reference evidence="2 3" key="1">
    <citation type="submission" date="2021-06" db="EMBL/GenBank/DDBJ databases">
        <title>A haploid diamondback moth (Plutella xylostella L.) genome assembly resolves 31 chromosomes and identifies a diamide resistance mutation.</title>
        <authorList>
            <person name="Ward C.M."/>
            <person name="Perry K.D."/>
            <person name="Baker G."/>
            <person name="Powis K."/>
            <person name="Heckel D.G."/>
            <person name="Baxter S.W."/>
        </authorList>
    </citation>
    <scope>NUCLEOTIDE SEQUENCE [LARGE SCALE GENOMIC DNA]</scope>
    <source>
        <strain evidence="2 3">LV</strain>
        <tissue evidence="2">Single pupa</tissue>
    </source>
</reference>
<evidence type="ECO:0000313" key="2">
    <source>
        <dbReference type="EMBL" id="KAG7295076.1"/>
    </source>
</evidence>
<comment type="caution">
    <text evidence="2">The sequence shown here is derived from an EMBL/GenBank/DDBJ whole genome shotgun (WGS) entry which is preliminary data.</text>
</comment>
<proteinExistence type="predicted"/>
<evidence type="ECO:0000313" key="3">
    <source>
        <dbReference type="Proteomes" id="UP000823941"/>
    </source>
</evidence>
<organism evidence="2 3">
    <name type="scientific">Plutella xylostella</name>
    <name type="common">Diamondback moth</name>
    <name type="synonym">Plutella maculipennis</name>
    <dbReference type="NCBI Taxonomy" id="51655"/>
    <lineage>
        <taxon>Eukaryota</taxon>
        <taxon>Metazoa</taxon>
        <taxon>Ecdysozoa</taxon>
        <taxon>Arthropoda</taxon>
        <taxon>Hexapoda</taxon>
        <taxon>Insecta</taxon>
        <taxon>Pterygota</taxon>
        <taxon>Neoptera</taxon>
        <taxon>Endopterygota</taxon>
        <taxon>Lepidoptera</taxon>
        <taxon>Glossata</taxon>
        <taxon>Ditrysia</taxon>
        <taxon>Yponomeutoidea</taxon>
        <taxon>Plutellidae</taxon>
        <taxon>Plutella</taxon>
    </lineage>
</organism>
<dbReference type="Proteomes" id="UP000823941">
    <property type="component" value="Unassembled WGS sequence"/>
</dbReference>
<feature type="domain" description="Mutator-like transposase" evidence="1">
    <location>
        <begin position="1"/>
        <end position="136"/>
    </location>
</feature>
<accession>A0ABQ7PQ23</accession>
<dbReference type="EMBL" id="JAHIBW010000032">
    <property type="protein sequence ID" value="KAG7295076.1"/>
    <property type="molecule type" value="Genomic_DNA"/>
</dbReference>
<dbReference type="InterPro" id="IPR049012">
    <property type="entry name" value="Mutator_transp_dom"/>
</dbReference>